<gene>
    <name evidence="1" type="ORF">H5410_038394</name>
</gene>
<keyword evidence="2" id="KW-1185">Reference proteome</keyword>
<dbReference type="AlphaFoldDB" id="A0A9J5YAJ6"/>
<dbReference type="EMBL" id="JACXVP010000007">
    <property type="protein sequence ID" value="KAG5597162.1"/>
    <property type="molecule type" value="Genomic_DNA"/>
</dbReference>
<sequence>MVPSSRKDADSGRIAVKFSRANSINNSIFGDWCSPETWESRRIGKAERDNQSGISSVEARPQFLCSTVLHTDDYEFADMELKKQRR</sequence>
<organism evidence="1 2">
    <name type="scientific">Solanum commersonii</name>
    <name type="common">Commerson's wild potato</name>
    <name type="synonym">Commerson's nightshade</name>
    <dbReference type="NCBI Taxonomy" id="4109"/>
    <lineage>
        <taxon>Eukaryota</taxon>
        <taxon>Viridiplantae</taxon>
        <taxon>Streptophyta</taxon>
        <taxon>Embryophyta</taxon>
        <taxon>Tracheophyta</taxon>
        <taxon>Spermatophyta</taxon>
        <taxon>Magnoliopsida</taxon>
        <taxon>eudicotyledons</taxon>
        <taxon>Gunneridae</taxon>
        <taxon>Pentapetalae</taxon>
        <taxon>asterids</taxon>
        <taxon>lamiids</taxon>
        <taxon>Solanales</taxon>
        <taxon>Solanaceae</taxon>
        <taxon>Solanoideae</taxon>
        <taxon>Solaneae</taxon>
        <taxon>Solanum</taxon>
    </lineage>
</organism>
<protein>
    <submittedName>
        <fullName evidence="1">Uncharacterized protein</fullName>
    </submittedName>
</protein>
<proteinExistence type="predicted"/>
<name>A0A9J5YAJ6_SOLCO</name>
<accession>A0A9J5YAJ6</accession>
<dbReference type="Proteomes" id="UP000824120">
    <property type="component" value="Chromosome 7"/>
</dbReference>
<reference evidence="1 2" key="1">
    <citation type="submission" date="2020-09" db="EMBL/GenBank/DDBJ databases">
        <title>De no assembly of potato wild relative species, Solanum commersonii.</title>
        <authorList>
            <person name="Cho K."/>
        </authorList>
    </citation>
    <scope>NUCLEOTIDE SEQUENCE [LARGE SCALE GENOMIC DNA]</scope>
    <source>
        <strain evidence="1">LZ3.2</strain>
        <tissue evidence="1">Leaf</tissue>
    </source>
</reference>
<evidence type="ECO:0000313" key="2">
    <source>
        <dbReference type="Proteomes" id="UP000824120"/>
    </source>
</evidence>
<comment type="caution">
    <text evidence="1">The sequence shown here is derived from an EMBL/GenBank/DDBJ whole genome shotgun (WGS) entry which is preliminary data.</text>
</comment>
<evidence type="ECO:0000313" key="1">
    <source>
        <dbReference type="EMBL" id="KAG5597162.1"/>
    </source>
</evidence>